<evidence type="ECO:0000256" key="2">
    <source>
        <dbReference type="SAM" id="Phobius"/>
    </source>
</evidence>
<keyword evidence="2" id="KW-1133">Transmembrane helix</keyword>
<dbReference type="PROSITE" id="PS51257">
    <property type="entry name" value="PROKAR_LIPOPROTEIN"/>
    <property type="match status" value="1"/>
</dbReference>
<gene>
    <name evidence="3" type="ORF">CQ12_33105</name>
</gene>
<dbReference type="Proteomes" id="UP000050863">
    <property type="component" value="Unassembled WGS sequence"/>
</dbReference>
<feature type="transmembrane region" description="Helical" evidence="2">
    <location>
        <begin position="12"/>
        <end position="37"/>
    </location>
</feature>
<keyword evidence="4" id="KW-1185">Reference proteome</keyword>
<keyword evidence="2" id="KW-0472">Membrane</keyword>
<protein>
    <recommendedName>
        <fullName evidence="5">Transmembrane protein</fullName>
    </recommendedName>
</protein>
<name>A0A0R3LQC3_9BRAD</name>
<reference evidence="3 4" key="1">
    <citation type="submission" date="2014-03" db="EMBL/GenBank/DDBJ databases">
        <title>Bradyrhizobium valentinum sp. nov., isolated from effective nodules of Lupinus mariae-josephae, a lupine endemic of basic-lime soils in Eastern Spain.</title>
        <authorList>
            <person name="Duran D."/>
            <person name="Rey L."/>
            <person name="Navarro A."/>
            <person name="Busquets A."/>
            <person name="Imperial J."/>
            <person name="Ruiz-Argueso T."/>
        </authorList>
    </citation>
    <scope>NUCLEOTIDE SEQUENCE [LARGE SCALE GENOMIC DNA]</scope>
    <source>
        <strain evidence="3 4">PAC68</strain>
    </source>
</reference>
<evidence type="ECO:0000256" key="1">
    <source>
        <dbReference type="SAM" id="MobiDB-lite"/>
    </source>
</evidence>
<feature type="compositionally biased region" description="Basic and acidic residues" evidence="1">
    <location>
        <begin position="113"/>
        <end position="122"/>
    </location>
</feature>
<accession>A0A0R3LQC3</accession>
<dbReference type="AlphaFoldDB" id="A0A0R3LQC3"/>
<evidence type="ECO:0000313" key="3">
    <source>
        <dbReference type="EMBL" id="KRR09070.1"/>
    </source>
</evidence>
<proteinExistence type="predicted"/>
<feature type="compositionally biased region" description="Basic residues" evidence="1">
    <location>
        <begin position="123"/>
        <end position="134"/>
    </location>
</feature>
<organism evidence="3 4">
    <name type="scientific">Bradyrhizobium jicamae</name>
    <dbReference type="NCBI Taxonomy" id="280332"/>
    <lineage>
        <taxon>Bacteria</taxon>
        <taxon>Pseudomonadati</taxon>
        <taxon>Pseudomonadota</taxon>
        <taxon>Alphaproteobacteria</taxon>
        <taxon>Hyphomicrobiales</taxon>
        <taxon>Nitrobacteraceae</taxon>
        <taxon>Bradyrhizobium</taxon>
    </lineage>
</organism>
<evidence type="ECO:0000313" key="4">
    <source>
        <dbReference type="Proteomes" id="UP000050863"/>
    </source>
</evidence>
<keyword evidence="2" id="KW-0812">Transmembrane</keyword>
<sequence length="154" mass="17183">MTRGAEERRMPLARYFLYVGGALFALLLIASACLPMLPLAIEASSSPVTIRIHSEQKLPERVVYDTSLPTIVPQAIANAEQNVPATTVADVPIKARQALAQLQSSDAVQSRASDARRREVKQQHQRRSAKKRKAPHEFMMARPAHYGWFGYGTW</sequence>
<feature type="region of interest" description="Disordered" evidence="1">
    <location>
        <begin position="105"/>
        <end position="135"/>
    </location>
</feature>
<dbReference type="EMBL" id="LLXZ01000077">
    <property type="protein sequence ID" value="KRR09070.1"/>
    <property type="molecule type" value="Genomic_DNA"/>
</dbReference>
<evidence type="ECO:0008006" key="5">
    <source>
        <dbReference type="Google" id="ProtNLM"/>
    </source>
</evidence>
<comment type="caution">
    <text evidence="3">The sequence shown here is derived from an EMBL/GenBank/DDBJ whole genome shotgun (WGS) entry which is preliminary data.</text>
</comment>